<evidence type="ECO:0000256" key="5">
    <source>
        <dbReference type="NCBIfam" id="TIGR02228"/>
    </source>
</evidence>
<accession>A0A9D0YZN1</accession>
<keyword evidence="4 6" id="KW-0472">Membrane</keyword>
<evidence type="ECO:0000256" key="6">
    <source>
        <dbReference type="SAM" id="Phobius"/>
    </source>
</evidence>
<dbReference type="AlphaFoldDB" id="A0A9D0YZN1"/>
<comment type="subcellular location">
    <subcellularLocation>
        <location evidence="1">Membrane</location>
    </subcellularLocation>
</comment>
<dbReference type="EMBL" id="DVFU01000079">
    <property type="protein sequence ID" value="HIQ64902.1"/>
    <property type="molecule type" value="Genomic_DNA"/>
</dbReference>
<evidence type="ECO:0000256" key="3">
    <source>
        <dbReference type="ARBA" id="ARBA00022989"/>
    </source>
</evidence>
<feature type="transmembrane region" description="Helical" evidence="6">
    <location>
        <begin position="7"/>
        <end position="35"/>
    </location>
</feature>
<dbReference type="InterPro" id="IPR036286">
    <property type="entry name" value="LexA/Signal_pep-like_sf"/>
</dbReference>
<evidence type="ECO:0000256" key="4">
    <source>
        <dbReference type="ARBA" id="ARBA00023136"/>
    </source>
</evidence>
<sequence>MKKVKKIFYFITSAFMYTVLFLMILVCFTVAIYVLEFNRAMKNGNPPTPIFSSYIIASGSMTPNINVNDMVINQRVQAYEIQVGDVITFLSESPLSNGLTITHRVAAITQAPDGSYLFRTKGDANQTADEWLVPEENIIGKVLVKIPYVGYIHSFLLNSYGFLIVIVIPFLIIVIYDFIKLSRLLVKKGKNQLEKVKKNK</sequence>
<proteinExistence type="predicted"/>
<keyword evidence="7" id="KW-0378">Hydrolase</keyword>
<name>A0A9D0YZN1_9FIRM</name>
<dbReference type="GO" id="GO:0006465">
    <property type="term" value="P:signal peptide processing"/>
    <property type="evidence" value="ECO:0007669"/>
    <property type="project" value="UniProtKB-UniRule"/>
</dbReference>
<keyword evidence="2 6" id="KW-0812">Transmembrane</keyword>
<protein>
    <recommendedName>
        <fullName evidence="5">Signal peptidase I</fullName>
        <ecNumber evidence="5">3.4.21.89</ecNumber>
    </recommendedName>
</protein>
<dbReference type="Proteomes" id="UP000886725">
    <property type="component" value="Unassembled WGS sequence"/>
</dbReference>
<dbReference type="GO" id="GO:0016020">
    <property type="term" value="C:membrane"/>
    <property type="evidence" value="ECO:0007669"/>
    <property type="project" value="UniProtKB-SubCell"/>
</dbReference>
<evidence type="ECO:0000256" key="2">
    <source>
        <dbReference type="ARBA" id="ARBA00022692"/>
    </source>
</evidence>
<dbReference type="NCBIfam" id="TIGR02228">
    <property type="entry name" value="sigpep_I_arch"/>
    <property type="match status" value="1"/>
</dbReference>
<dbReference type="SUPFAM" id="SSF51306">
    <property type="entry name" value="LexA/Signal peptidase"/>
    <property type="match status" value="1"/>
</dbReference>
<reference evidence="7" key="1">
    <citation type="submission" date="2020-10" db="EMBL/GenBank/DDBJ databases">
        <authorList>
            <person name="Gilroy R."/>
        </authorList>
    </citation>
    <scope>NUCLEOTIDE SEQUENCE</scope>
    <source>
        <strain evidence="7">CHK165-10780</strain>
    </source>
</reference>
<evidence type="ECO:0000313" key="7">
    <source>
        <dbReference type="EMBL" id="HIQ64902.1"/>
    </source>
</evidence>
<dbReference type="InterPro" id="IPR019533">
    <property type="entry name" value="Peptidase_S26"/>
</dbReference>
<dbReference type="CDD" id="cd06530">
    <property type="entry name" value="S26_SPase_I"/>
    <property type="match status" value="1"/>
</dbReference>
<reference evidence="7" key="2">
    <citation type="journal article" date="2021" name="PeerJ">
        <title>Extensive microbial diversity within the chicken gut microbiome revealed by metagenomics and culture.</title>
        <authorList>
            <person name="Gilroy R."/>
            <person name="Ravi A."/>
            <person name="Getino M."/>
            <person name="Pursley I."/>
            <person name="Horton D.L."/>
            <person name="Alikhan N.F."/>
            <person name="Baker D."/>
            <person name="Gharbi K."/>
            <person name="Hall N."/>
            <person name="Watson M."/>
            <person name="Adriaenssens E.M."/>
            <person name="Foster-Nyarko E."/>
            <person name="Jarju S."/>
            <person name="Secka A."/>
            <person name="Antonio M."/>
            <person name="Oren A."/>
            <person name="Chaudhuri R.R."/>
            <person name="La Ragione R."/>
            <person name="Hildebrand F."/>
            <person name="Pallen M.J."/>
        </authorList>
    </citation>
    <scope>NUCLEOTIDE SEQUENCE</scope>
    <source>
        <strain evidence="7">CHK165-10780</strain>
    </source>
</reference>
<comment type="caution">
    <text evidence="7">The sequence shown here is derived from an EMBL/GenBank/DDBJ whole genome shotgun (WGS) entry which is preliminary data.</text>
</comment>
<dbReference type="EC" id="3.4.21.89" evidence="5"/>
<keyword evidence="3 6" id="KW-1133">Transmembrane helix</keyword>
<dbReference type="PANTHER" id="PTHR10806">
    <property type="entry name" value="SIGNAL PEPTIDASE COMPLEX CATALYTIC SUBUNIT SEC11"/>
    <property type="match status" value="1"/>
</dbReference>
<dbReference type="GO" id="GO:0004252">
    <property type="term" value="F:serine-type endopeptidase activity"/>
    <property type="evidence" value="ECO:0007669"/>
    <property type="project" value="UniProtKB-UniRule"/>
</dbReference>
<gene>
    <name evidence="7" type="ORF">IAC85_04095</name>
</gene>
<evidence type="ECO:0000313" key="8">
    <source>
        <dbReference type="Proteomes" id="UP000886725"/>
    </source>
</evidence>
<dbReference type="GO" id="GO:0009003">
    <property type="term" value="F:signal peptidase activity"/>
    <property type="evidence" value="ECO:0007669"/>
    <property type="project" value="UniProtKB-EC"/>
</dbReference>
<evidence type="ECO:0000256" key="1">
    <source>
        <dbReference type="ARBA" id="ARBA00004370"/>
    </source>
</evidence>
<feature type="transmembrane region" description="Helical" evidence="6">
    <location>
        <begin position="160"/>
        <end position="179"/>
    </location>
</feature>
<dbReference type="Gene3D" id="2.10.109.10">
    <property type="entry name" value="Umud Fragment, subunit A"/>
    <property type="match status" value="1"/>
</dbReference>
<dbReference type="PANTHER" id="PTHR10806:SF6">
    <property type="entry name" value="SIGNAL PEPTIDASE COMPLEX CATALYTIC SUBUNIT SEC11"/>
    <property type="match status" value="1"/>
</dbReference>
<dbReference type="InterPro" id="IPR001733">
    <property type="entry name" value="Peptidase_S26B"/>
</dbReference>
<organism evidence="7 8">
    <name type="scientific">Candidatus Faecenecus gallistercoris</name>
    <dbReference type="NCBI Taxonomy" id="2840793"/>
    <lineage>
        <taxon>Bacteria</taxon>
        <taxon>Bacillati</taxon>
        <taxon>Bacillota</taxon>
        <taxon>Bacillota incertae sedis</taxon>
        <taxon>Candidatus Faecenecus</taxon>
    </lineage>
</organism>